<keyword evidence="11 16" id="KW-0418">Kinase</keyword>
<feature type="binding site" evidence="11">
    <location>
        <position position="140"/>
    </location>
    <ligand>
        <name>substrate</name>
    </ligand>
</feature>
<dbReference type="InterPro" id="IPR000623">
    <property type="entry name" value="Shikimate_kinase/TSH1"/>
</dbReference>
<protein>
    <recommendedName>
        <fullName evidence="11 12">Multifunctional fusion protein</fullName>
    </recommendedName>
    <domain>
        <recommendedName>
            <fullName evidence="11">Shikimate kinase</fullName>
            <shortName evidence="11">SK</shortName>
            <ecNumber evidence="11">2.7.1.71</ecNumber>
        </recommendedName>
    </domain>
    <domain>
        <recommendedName>
            <fullName evidence="12">3-dehydroquinate synthase</fullName>
            <shortName evidence="12">DHQS</shortName>
            <ecNumber evidence="12">4.2.3.4</ecNumber>
        </recommendedName>
    </domain>
</protein>
<feature type="binding site" evidence="12">
    <location>
        <position position="518"/>
    </location>
    <ligand>
        <name>Zn(2+)</name>
        <dbReference type="ChEBI" id="CHEBI:29105"/>
    </ligand>
</feature>
<keyword evidence="12" id="KW-0862">Zinc</keyword>
<feature type="binding site" evidence="11">
    <location>
        <position position="76"/>
    </location>
    <ligand>
        <name>Mg(2+)</name>
        <dbReference type="ChEBI" id="CHEBI:18420"/>
    </ligand>
</feature>
<keyword evidence="17" id="KW-1185">Reference proteome</keyword>
<dbReference type="InterPro" id="IPR016037">
    <property type="entry name" value="DHQ_synth_AroB"/>
</dbReference>
<comment type="pathway">
    <text evidence="11">Metabolic intermediate biosynthesis; chorismate biosynthesis; chorismate from D-erythrose 4-phosphate and phosphoenolpyruvate: step 5/7.</text>
</comment>
<evidence type="ECO:0000256" key="6">
    <source>
        <dbReference type="ARBA" id="ARBA00022605"/>
    </source>
</evidence>
<dbReference type="HAMAP" id="MF_00110">
    <property type="entry name" value="DHQ_synthase"/>
    <property type="match status" value="1"/>
</dbReference>
<accession>A0A506UQ73</accession>
<evidence type="ECO:0000256" key="12">
    <source>
        <dbReference type="HAMAP-Rule" id="MF_00110"/>
    </source>
</evidence>
<feature type="domain" description="3-dehydroquinate synthase N-terminal" evidence="14">
    <location>
        <begin position="317"/>
        <end position="397"/>
    </location>
</feature>
<feature type="binding site" evidence="12">
    <location>
        <position position="419"/>
    </location>
    <ligand>
        <name>NAD(+)</name>
        <dbReference type="ChEBI" id="CHEBI:57540"/>
    </ligand>
</feature>
<feature type="compositionally biased region" description="Basic and acidic residues" evidence="13">
    <location>
        <begin position="658"/>
        <end position="667"/>
    </location>
</feature>
<keyword evidence="7 12" id="KW-0520">NAD</keyword>
<reference evidence="16 17" key="1">
    <citation type="submission" date="2019-03" db="EMBL/GenBank/DDBJ databases">
        <title>The complete genome sequence of Neokomagataea sp. Jb2 NBRC113641.</title>
        <authorList>
            <person name="Chua K.-O."/>
            <person name="Chan K.-G."/>
            <person name="See-Too W.-S."/>
        </authorList>
    </citation>
    <scope>NUCLEOTIDE SEQUENCE [LARGE SCALE GENOMIC DNA]</scope>
    <source>
        <strain evidence="16 17">Jb2</strain>
    </source>
</reference>
<dbReference type="AlphaFoldDB" id="A0A506UQ73"/>
<dbReference type="EC" id="2.7.1.71" evidence="11"/>
<dbReference type="InterPro" id="IPR050071">
    <property type="entry name" value="Dehydroquinate_synthase"/>
</dbReference>
<dbReference type="Proteomes" id="UP000315037">
    <property type="component" value="Unassembled WGS sequence"/>
</dbReference>
<dbReference type="HAMAP" id="MF_00109">
    <property type="entry name" value="Shikimate_kinase"/>
    <property type="match status" value="1"/>
</dbReference>
<organism evidence="16 17">
    <name type="scientific">Oecophyllibacter saccharovorans</name>
    <dbReference type="NCBI Taxonomy" id="2558360"/>
    <lineage>
        <taxon>Bacteria</taxon>
        <taxon>Pseudomonadati</taxon>
        <taxon>Pseudomonadota</taxon>
        <taxon>Alphaproteobacteria</taxon>
        <taxon>Acetobacterales</taxon>
        <taxon>Acetobacteraceae</taxon>
        <taxon>Oecophyllibacter</taxon>
    </lineage>
</organism>
<feature type="binding site" evidence="11">
    <location>
        <position position="200"/>
    </location>
    <ligand>
        <name>substrate</name>
    </ligand>
</feature>
<dbReference type="PANTHER" id="PTHR43622">
    <property type="entry name" value="3-DEHYDROQUINATE SYNTHASE"/>
    <property type="match status" value="1"/>
</dbReference>
<evidence type="ECO:0000259" key="14">
    <source>
        <dbReference type="Pfam" id="PF01761"/>
    </source>
</evidence>
<comment type="catalytic activity">
    <reaction evidence="1 12">
        <text>7-phospho-2-dehydro-3-deoxy-D-arabino-heptonate = 3-dehydroquinate + phosphate</text>
        <dbReference type="Rhea" id="RHEA:21968"/>
        <dbReference type="ChEBI" id="CHEBI:32364"/>
        <dbReference type="ChEBI" id="CHEBI:43474"/>
        <dbReference type="ChEBI" id="CHEBI:58394"/>
        <dbReference type="EC" id="4.2.3.4"/>
    </reaction>
</comment>
<evidence type="ECO:0000256" key="3">
    <source>
        <dbReference type="ARBA" id="ARBA00003485"/>
    </source>
</evidence>
<feature type="binding site" evidence="11">
    <location>
        <position position="94"/>
    </location>
    <ligand>
        <name>substrate</name>
    </ligand>
</feature>
<comment type="subcellular location">
    <subcellularLocation>
        <location evidence="12">Cytoplasm</location>
    </subcellularLocation>
</comment>
<keyword evidence="5 12" id="KW-0963">Cytoplasm</keyword>
<evidence type="ECO:0000256" key="11">
    <source>
        <dbReference type="HAMAP-Rule" id="MF_00109"/>
    </source>
</evidence>
<dbReference type="EMBL" id="SORZ01000001">
    <property type="protein sequence ID" value="TPW35422.1"/>
    <property type="molecule type" value="Genomic_DNA"/>
</dbReference>
<keyword evidence="6 12" id="KW-0028">Amino-acid biosynthesis</keyword>
<dbReference type="PRINTS" id="PR01100">
    <property type="entry name" value="SHIKIMTKNASE"/>
</dbReference>
<dbReference type="GO" id="GO:0008652">
    <property type="term" value="P:amino acid biosynthetic process"/>
    <property type="evidence" value="ECO:0007669"/>
    <property type="project" value="UniProtKB-KW"/>
</dbReference>
<keyword evidence="12" id="KW-0479">Metal-binding</keyword>
<feature type="compositionally biased region" description="Basic and acidic residues" evidence="13">
    <location>
        <begin position="20"/>
        <end position="29"/>
    </location>
</feature>
<feature type="domain" description="3-dehydroquinate synthase C-terminal" evidence="15">
    <location>
        <begin position="449"/>
        <end position="606"/>
    </location>
</feature>
<sequence>MSPHPPPRPGRAGRPPAPGRSDKRDPARRDSHRKTGRKPGKGQLKTAGATPLPDPLPGVRPPRILVLVGLMGVGKTTLGRLLARLYNLPFIDVDAEIERAAGCTVAEIFSRHGEAHFRAGEHRVIRRLLRSGPCVLATGGGAWMNPRTRQVIRATPGTCTIWLRAPLEVLLRRVLHKRAERPLLAEADPAETLKKLAAARAPFYAEADLTIDCGDESVEQGVTLIQQGLKNFAPLERLTVRLGDKPGDKPGEKESSYDILTGSGLLERARDLLVPHLKGAHAVIVTDETVAGLHLDTLLDGLKDAETPFGKLRIDVLTLPPGEGSKTLAQYSRLMGQLLGLGIDRSTTLIALGGGVVGDLTGFMAATAMRGLPFIQIPTTLLAQVDSSVGGKTGVNLGSSEAGEAPEEAEDGRVAGGGKNLIGAFWQPVLVLADTSVLATLPKRQFKAGYAEIVKSAAIADPDLLAWCERHGRALLEGTPALLAEAVRRSCAFKARVVSADERESASADGRALLNLGHTFGHALEAEYGFDGRLLHGEAVSIGMVMALEMSVRLGLAPPQDLQRLVDHLRSLEMPVSLHDLPPLGERGERLEAEKLLEHMRRDKKARHGRLSFVLLRRLGEAFTSSEVEAGPLYEYLCSKGCAPREERTSHAPAAPSEARKTGETSA</sequence>
<evidence type="ECO:0000256" key="8">
    <source>
        <dbReference type="ARBA" id="ARBA00023141"/>
    </source>
</evidence>
<feature type="compositionally biased region" description="Basic residues" evidence="13">
    <location>
        <begin position="30"/>
        <end position="40"/>
    </location>
</feature>
<evidence type="ECO:0000256" key="13">
    <source>
        <dbReference type="SAM" id="MobiDB-lite"/>
    </source>
</evidence>
<dbReference type="Gene3D" id="3.40.50.300">
    <property type="entry name" value="P-loop containing nucleotide triphosphate hydrolases"/>
    <property type="match status" value="1"/>
</dbReference>
<dbReference type="SUPFAM" id="SSF56796">
    <property type="entry name" value="Dehydroquinate synthase-like"/>
    <property type="match status" value="1"/>
</dbReference>
<feature type="binding site" evidence="12">
    <location>
        <position position="452"/>
    </location>
    <ligand>
        <name>Zn(2+)</name>
        <dbReference type="ChEBI" id="CHEBI:29105"/>
    </ligand>
</feature>
<dbReference type="GO" id="GO:0003856">
    <property type="term" value="F:3-dehydroquinate synthase activity"/>
    <property type="evidence" value="ECO:0007669"/>
    <property type="project" value="UniProtKB-UniRule"/>
</dbReference>
<comment type="catalytic activity">
    <reaction evidence="11">
        <text>shikimate + ATP = 3-phosphoshikimate + ADP + H(+)</text>
        <dbReference type="Rhea" id="RHEA:13121"/>
        <dbReference type="ChEBI" id="CHEBI:15378"/>
        <dbReference type="ChEBI" id="CHEBI:30616"/>
        <dbReference type="ChEBI" id="CHEBI:36208"/>
        <dbReference type="ChEBI" id="CHEBI:145989"/>
        <dbReference type="ChEBI" id="CHEBI:456216"/>
        <dbReference type="EC" id="2.7.1.71"/>
    </reaction>
</comment>
<keyword evidence="9 12" id="KW-0456">Lyase</keyword>
<keyword evidence="12" id="KW-0170">Cobalt</keyword>
<proteinExistence type="inferred from homology"/>
<evidence type="ECO:0000313" key="16">
    <source>
        <dbReference type="EMBL" id="TPW35422.1"/>
    </source>
</evidence>
<comment type="caution">
    <text evidence="12">Lacks conserved residue(s) required for the propagation of feature annotation.</text>
</comment>
<comment type="cofactor">
    <cofactor evidence="11">
        <name>Mg(2+)</name>
        <dbReference type="ChEBI" id="CHEBI:18420"/>
    </cofactor>
    <text evidence="11">Binds 1 Mg(2+) ion per subunit.</text>
</comment>
<comment type="subunit">
    <text evidence="11">Monomer.</text>
</comment>
<dbReference type="GO" id="GO:0009073">
    <property type="term" value="P:aromatic amino acid family biosynthetic process"/>
    <property type="evidence" value="ECO:0007669"/>
    <property type="project" value="UniProtKB-KW"/>
</dbReference>
<dbReference type="EC" id="4.2.3.4" evidence="12"/>
<comment type="similarity">
    <text evidence="12">Belongs to the sugar phosphate cyclases superfamily. Dehydroquinate synthase family.</text>
</comment>
<keyword evidence="12" id="KW-0547">Nucleotide-binding</keyword>
<dbReference type="InterPro" id="IPR027417">
    <property type="entry name" value="P-loop_NTPase"/>
</dbReference>
<feature type="region of interest" description="Disordered" evidence="13">
    <location>
        <begin position="1"/>
        <end position="58"/>
    </location>
</feature>
<dbReference type="CDD" id="cd08195">
    <property type="entry name" value="DHQS"/>
    <property type="match status" value="1"/>
</dbReference>
<feature type="binding site" evidence="12">
    <location>
        <position position="536"/>
    </location>
    <ligand>
        <name>Zn(2+)</name>
        <dbReference type="ChEBI" id="CHEBI:29105"/>
    </ligand>
</feature>
<evidence type="ECO:0000256" key="7">
    <source>
        <dbReference type="ARBA" id="ARBA00023027"/>
    </source>
</evidence>
<dbReference type="UniPathway" id="UPA00053">
    <property type="reaction ID" value="UER00085"/>
</dbReference>
<dbReference type="InterPro" id="IPR030960">
    <property type="entry name" value="DHQS/DOIS_N"/>
</dbReference>
<dbReference type="GO" id="GO:0009423">
    <property type="term" value="P:chorismate biosynthetic process"/>
    <property type="evidence" value="ECO:0007669"/>
    <property type="project" value="UniProtKB-UniRule"/>
</dbReference>
<dbReference type="SUPFAM" id="SSF52540">
    <property type="entry name" value="P-loop containing nucleoside triphosphate hydrolases"/>
    <property type="match status" value="1"/>
</dbReference>
<dbReference type="NCBIfam" id="NF010552">
    <property type="entry name" value="PRK13946.1"/>
    <property type="match status" value="1"/>
</dbReference>
<dbReference type="Pfam" id="PF01761">
    <property type="entry name" value="DHQ_synthase"/>
    <property type="match status" value="2"/>
</dbReference>
<keyword evidence="11" id="KW-0067">ATP-binding</keyword>
<comment type="pathway">
    <text evidence="4 12">Metabolic intermediate biosynthesis; chorismate biosynthesis; chorismate from D-erythrose 4-phosphate and phosphoenolpyruvate: step 2/7.</text>
</comment>
<comment type="function">
    <text evidence="11">Catalyzes the specific phosphorylation of the 3-hydroxyl group of shikimic acid using ATP as a cosubstrate.</text>
</comment>
<keyword evidence="11 16" id="KW-0808">Transferase</keyword>
<dbReference type="PANTHER" id="PTHR43622:SF7">
    <property type="entry name" value="3-DEHYDROQUINATE SYNTHASE, CHLOROPLASTIC"/>
    <property type="match status" value="1"/>
</dbReference>
<gene>
    <name evidence="12" type="primary">aroB</name>
    <name evidence="11" type="synonym">aroK</name>
    <name evidence="16" type="ORF">E3202_00005</name>
</gene>
<dbReference type="InterPro" id="IPR031322">
    <property type="entry name" value="Shikimate/glucono_kinase"/>
</dbReference>
<feature type="region of interest" description="Disordered" evidence="13">
    <location>
        <begin position="645"/>
        <end position="667"/>
    </location>
</feature>
<evidence type="ECO:0000256" key="4">
    <source>
        <dbReference type="ARBA" id="ARBA00004661"/>
    </source>
</evidence>
<comment type="caution">
    <text evidence="16">The sequence shown here is derived from an EMBL/GenBank/DDBJ whole genome shotgun (WGS) entry which is preliminary data.</text>
</comment>
<evidence type="ECO:0000256" key="1">
    <source>
        <dbReference type="ARBA" id="ARBA00001393"/>
    </source>
</evidence>
<dbReference type="Pfam" id="PF01202">
    <property type="entry name" value="SKI"/>
    <property type="match status" value="1"/>
</dbReference>
<feature type="binding site" evidence="12">
    <location>
        <position position="392"/>
    </location>
    <ligand>
        <name>NAD(+)</name>
        <dbReference type="ChEBI" id="CHEBI:57540"/>
    </ligand>
</feature>
<name>A0A506UQ73_9PROT</name>
<dbReference type="GO" id="GO:0005524">
    <property type="term" value="F:ATP binding"/>
    <property type="evidence" value="ECO:0007669"/>
    <property type="project" value="UniProtKB-UniRule"/>
</dbReference>
<comment type="cofactor">
    <cofactor evidence="12">
        <name>Co(2+)</name>
        <dbReference type="ChEBI" id="CHEBI:48828"/>
    </cofactor>
    <cofactor evidence="12">
        <name>Zn(2+)</name>
        <dbReference type="ChEBI" id="CHEBI:29105"/>
    </cofactor>
    <text evidence="12">Binds 1 divalent metal cation per subunit. Can use either Co(2+) or Zn(2+).</text>
</comment>
<evidence type="ECO:0000256" key="10">
    <source>
        <dbReference type="ARBA" id="ARBA00023268"/>
    </source>
</evidence>
<dbReference type="GO" id="GO:0005737">
    <property type="term" value="C:cytoplasm"/>
    <property type="evidence" value="ECO:0007669"/>
    <property type="project" value="UniProtKB-SubCell"/>
</dbReference>
<evidence type="ECO:0000313" key="17">
    <source>
        <dbReference type="Proteomes" id="UP000315037"/>
    </source>
</evidence>
<dbReference type="RefSeq" id="WP_165599954.1">
    <property type="nucleotide sequence ID" value="NZ_SORZ01000001.1"/>
</dbReference>
<feature type="binding site" evidence="11">
    <location>
        <begin position="72"/>
        <end position="77"/>
    </location>
    <ligand>
        <name>ATP</name>
        <dbReference type="ChEBI" id="CHEBI:30616"/>
    </ligand>
</feature>
<keyword evidence="11" id="KW-0460">Magnesium</keyword>
<comment type="cofactor">
    <cofactor evidence="2 12">
        <name>NAD(+)</name>
        <dbReference type="ChEBI" id="CHEBI:57540"/>
    </cofactor>
</comment>
<dbReference type="GO" id="GO:0000287">
    <property type="term" value="F:magnesium ion binding"/>
    <property type="evidence" value="ECO:0007669"/>
    <property type="project" value="UniProtKB-UniRule"/>
</dbReference>
<dbReference type="Gene3D" id="1.20.1090.10">
    <property type="entry name" value="Dehydroquinate synthase-like - alpha domain"/>
    <property type="match status" value="1"/>
</dbReference>
<evidence type="ECO:0000259" key="15">
    <source>
        <dbReference type="Pfam" id="PF24621"/>
    </source>
</evidence>
<comment type="function">
    <text evidence="3 12">Catalyzes the conversion of 3-deoxy-D-arabino-heptulosonate 7-phosphate (DAHP) to dehydroquinate (DHQ).</text>
</comment>
<evidence type="ECO:0000256" key="9">
    <source>
        <dbReference type="ARBA" id="ARBA00023239"/>
    </source>
</evidence>
<dbReference type="CDD" id="cd00464">
    <property type="entry name" value="SK"/>
    <property type="match status" value="1"/>
</dbReference>
<feature type="binding site" evidence="12">
    <location>
        <begin position="355"/>
        <end position="359"/>
    </location>
    <ligand>
        <name>NAD(+)</name>
        <dbReference type="ChEBI" id="CHEBI:57540"/>
    </ligand>
</feature>
<dbReference type="Gene3D" id="3.40.50.1970">
    <property type="match status" value="1"/>
</dbReference>
<dbReference type="GO" id="GO:0004765">
    <property type="term" value="F:shikimate kinase activity"/>
    <property type="evidence" value="ECO:0007669"/>
    <property type="project" value="UniProtKB-UniRule"/>
</dbReference>
<feature type="binding site" evidence="12">
    <location>
        <begin position="379"/>
        <end position="380"/>
    </location>
    <ligand>
        <name>NAD(+)</name>
        <dbReference type="ChEBI" id="CHEBI:57540"/>
    </ligand>
</feature>
<feature type="binding site" evidence="11">
    <location>
        <position position="118"/>
    </location>
    <ligand>
        <name>substrate</name>
    </ligand>
</feature>
<feature type="binding site" evidence="11">
    <location>
        <position position="181"/>
    </location>
    <ligand>
        <name>ATP</name>
        <dbReference type="ChEBI" id="CHEBI:30616"/>
    </ligand>
</feature>
<feature type="domain" description="3-dehydroquinate synthase N-terminal" evidence="14">
    <location>
        <begin position="417"/>
        <end position="447"/>
    </location>
</feature>
<dbReference type="InterPro" id="IPR056179">
    <property type="entry name" value="DHQS_C"/>
</dbReference>
<comment type="similarity">
    <text evidence="11">Belongs to the shikimate kinase family.</text>
</comment>
<keyword evidence="8 12" id="KW-0057">Aromatic amino acid biosynthesis</keyword>
<evidence type="ECO:0000256" key="5">
    <source>
        <dbReference type="ARBA" id="ARBA00022490"/>
    </source>
</evidence>
<keyword evidence="10" id="KW-0511">Multifunctional enzyme</keyword>
<dbReference type="Pfam" id="PF24621">
    <property type="entry name" value="DHQS_C"/>
    <property type="match status" value="1"/>
</dbReference>
<evidence type="ECO:0000256" key="2">
    <source>
        <dbReference type="ARBA" id="ARBA00001911"/>
    </source>
</evidence>